<dbReference type="Gene3D" id="1.10.260.40">
    <property type="entry name" value="lambda repressor-like DNA-binding domains"/>
    <property type="match status" value="1"/>
</dbReference>
<dbReference type="InterPro" id="IPR001387">
    <property type="entry name" value="Cro/C1-type_HTH"/>
</dbReference>
<dbReference type="GO" id="GO:0005829">
    <property type="term" value="C:cytosol"/>
    <property type="evidence" value="ECO:0007669"/>
    <property type="project" value="TreeGrafter"/>
</dbReference>
<evidence type="ECO:0000256" key="1">
    <source>
        <dbReference type="ARBA" id="ARBA00023125"/>
    </source>
</evidence>
<protein>
    <submittedName>
        <fullName evidence="3">XRE family transcriptional regulator</fullName>
    </submittedName>
</protein>
<sequence length="124" mass="14141">MSKEKKDHVDYCLLGQRVRRARMKLNLTQEVLAEKVGVSIPTISHIETGTNKVSLELFVSIANALNVTPDELIMDSVPKLTAFYMKDIQEELKDCSPAEYKILTETLASMKAALRRYPRRNEDE</sequence>
<dbReference type="PANTHER" id="PTHR46797:SF1">
    <property type="entry name" value="METHYLPHOSPHONATE SYNTHASE"/>
    <property type="match status" value="1"/>
</dbReference>
<proteinExistence type="predicted"/>
<dbReference type="Proteomes" id="UP000284178">
    <property type="component" value="Unassembled WGS sequence"/>
</dbReference>
<dbReference type="Pfam" id="PF01381">
    <property type="entry name" value="HTH_3"/>
    <property type="match status" value="1"/>
</dbReference>
<gene>
    <name evidence="3" type="ORF">DWY25_15305</name>
</gene>
<dbReference type="SMART" id="SM00530">
    <property type="entry name" value="HTH_XRE"/>
    <property type="match status" value="1"/>
</dbReference>
<comment type="caution">
    <text evidence="3">The sequence shown here is derived from an EMBL/GenBank/DDBJ whole genome shotgun (WGS) entry which is preliminary data.</text>
</comment>
<dbReference type="InterPro" id="IPR010982">
    <property type="entry name" value="Lambda_DNA-bd_dom_sf"/>
</dbReference>
<dbReference type="PROSITE" id="PS50943">
    <property type="entry name" value="HTH_CROC1"/>
    <property type="match status" value="1"/>
</dbReference>
<evidence type="ECO:0000313" key="3">
    <source>
        <dbReference type="EMBL" id="RGR68938.1"/>
    </source>
</evidence>
<dbReference type="RefSeq" id="WP_117895955.1">
    <property type="nucleotide sequence ID" value="NZ_CABJCV010000025.1"/>
</dbReference>
<name>A0A412FL96_9FIRM</name>
<dbReference type="CDD" id="cd00093">
    <property type="entry name" value="HTH_XRE"/>
    <property type="match status" value="1"/>
</dbReference>
<dbReference type="SUPFAM" id="SSF47413">
    <property type="entry name" value="lambda repressor-like DNA-binding domains"/>
    <property type="match status" value="1"/>
</dbReference>
<dbReference type="GO" id="GO:0003677">
    <property type="term" value="F:DNA binding"/>
    <property type="evidence" value="ECO:0007669"/>
    <property type="project" value="UniProtKB-KW"/>
</dbReference>
<organism evidence="3 4">
    <name type="scientific">Holdemania filiformis</name>
    <dbReference type="NCBI Taxonomy" id="61171"/>
    <lineage>
        <taxon>Bacteria</taxon>
        <taxon>Bacillati</taxon>
        <taxon>Bacillota</taxon>
        <taxon>Erysipelotrichia</taxon>
        <taxon>Erysipelotrichales</taxon>
        <taxon>Erysipelotrichaceae</taxon>
        <taxon>Holdemania</taxon>
    </lineage>
</organism>
<evidence type="ECO:0000259" key="2">
    <source>
        <dbReference type="PROSITE" id="PS50943"/>
    </source>
</evidence>
<keyword evidence="1" id="KW-0238">DNA-binding</keyword>
<evidence type="ECO:0000313" key="4">
    <source>
        <dbReference type="Proteomes" id="UP000284178"/>
    </source>
</evidence>
<dbReference type="InterPro" id="IPR050807">
    <property type="entry name" value="TransReg_Diox_bact_type"/>
</dbReference>
<reference evidence="3 4" key="1">
    <citation type="submission" date="2018-08" db="EMBL/GenBank/DDBJ databases">
        <title>A genome reference for cultivated species of the human gut microbiota.</title>
        <authorList>
            <person name="Zou Y."/>
            <person name="Xue W."/>
            <person name="Luo G."/>
        </authorList>
    </citation>
    <scope>NUCLEOTIDE SEQUENCE [LARGE SCALE GENOMIC DNA]</scope>
    <source>
        <strain evidence="3 4">AF24-29</strain>
    </source>
</reference>
<feature type="domain" description="HTH cro/C1-type" evidence="2">
    <location>
        <begin position="18"/>
        <end position="72"/>
    </location>
</feature>
<dbReference type="GO" id="GO:0003700">
    <property type="term" value="F:DNA-binding transcription factor activity"/>
    <property type="evidence" value="ECO:0007669"/>
    <property type="project" value="TreeGrafter"/>
</dbReference>
<dbReference type="GeneID" id="83016765"/>
<dbReference type="AlphaFoldDB" id="A0A412FL96"/>
<dbReference type="EMBL" id="QRUP01000025">
    <property type="protein sequence ID" value="RGR68938.1"/>
    <property type="molecule type" value="Genomic_DNA"/>
</dbReference>
<keyword evidence="4" id="KW-1185">Reference proteome</keyword>
<dbReference type="PANTHER" id="PTHR46797">
    <property type="entry name" value="HTH-TYPE TRANSCRIPTIONAL REGULATOR"/>
    <property type="match status" value="1"/>
</dbReference>
<accession>A0A412FL96</accession>